<accession>A0ABV6G9X6</accession>
<feature type="transmembrane region" description="Helical" evidence="1">
    <location>
        <begin position="169"/>
        <end position="190"/>
    </location>
</feature>
<keyword evidence="3" id="KW-1185">Reference proteome</keyword>
<evidence type="ECO:0000256" key="1">
    <source>
        <dbReference type="SAM" id="Phobius"/>
    </source>
</evidence>
<dbReference type="RefSeq" id="WP_378930512.1">
    <property type="nucleotide sequence ID" value="NZ_JBHLVO010000002.1"/>
</dbReference>
<organism evidence="2 3">
    <name type="scientific">Metabacillus herbersteinensis</name>
    <dbReference type="NCBI Taxonomy" id="283816"/>
    <lineage>
        <taxon>Bacteria</taxon>
        <taxon>Bacillati</taxon>
        <taxon>Bacillota</taxon>
        <taxon>Bacilli</taxon>
        <taxon>Bacillales</taxon>
        <taxon>Bacillaceae</taxon>
        <taxon>Metabacillus</taxon>
    </lineage>
</organism>
<feature type="transmembrane region" description="Helical" evidence="1">
    <location>
        <begin position="100"/>
        <end position="122"/>
    </location>
</feature>
<dbReference type="PANTHER" id="PTHR41307">
    <property type="entry name" value="MEMBRANE PROTEIN-RELATED"/>
    <property type="match status" value="1"/>
</dbReference>
<feature type="transmembrane region" description="Helical" evidence="1">
    <location>
        <begin position="128"/>
        <end position="148"/>
    </location>
</feature>
<keyword evidence="1" id="KW-0472">Membrane</keyword>
<dbReference type="EMBL" id="JBHLVO010000002">
    <property type="protein sequence ID" value="MFC0270488.1"/>
    <property type="molecule type" value="Genomic_DNA"/>
</dbReference>
<gene>
    <name evidence="2" type="ORF">ACFFIX_03320</name>
</gene>
<reference evidence="2 3" key="1">
    <citation type="submission" date="2024-09" db="EMBL/GenBank/DDBJ databases">
        <authorList>
            <person name="Sun Q."/>
            <person name="Mori K."/>
        </authorList>
    </citation>
    <scope>NUCLEOTIDE SEQUENCE [LARGE SCALE GENOMIC DNA]</scope>
    <source>
        <strain evidence="2 3">CCM 7228</strain>
    </source>
</reference>
<evidence type="ECO:0000313" key="3">
    <source>
        <dbReference type="Proteomes" id="UP001589854"/>
    </source>
</evidence>
<name>A0ABV6G9X6_9BACI</name>
<dbReference type="Proteomes" id="UP001589854">
    <property type="component" value="Unassembled WGS sequence"/>
</dbReference>
<sequence length="225" mass="25400">MSNAELLIEENNQKRPLLNAANEKVYGDFLLYIRTDLRVAELEGEEVLMDLLNHLLEGQEEGKTAKDLFGNEPQIYADELIASLPSEKKRKVIPFVISNLFNTIGWSSLLFGCIYLVLLNFIEVKETIYIGNLMVISTAIGIMIAFGIRIIFLLIRSTLFVTKVNQKHAYWKVGLFGGGSFAVILLLTWLLPEFGPELKVVWWVYLIIGGAFILMSKVIGSRNSK</sequence>
<proteinExistence type="predicted"/>
<dbReference type="InterPro" id="IPR009214">
    <property type="entry name" value="DUF1129"/>
</dbReference>
<comment type="caution">
    <text evidence="2">The sequence shown here is derived from an EMBL/GenBank/DDBJ whole genome shotgun (WGS) entry which is preliminary data.</text>
</comment>
<dbReference type="SUPFAM" id="SSF158560">
    <property type="entry name" value="BH3980-like"/>
    <property type="match status" value="1"/>
</dbReference>
<keyword evidence="1" id="KW-1133">Transmembrane helix</keyword>
<evidence type="ECO:0000313" key="2">
    <source>
        <dbReference type="EMBL" id="MFC0270488.1"/>
    </source>
</evidence>
<keyword evidence="1" id="KW-0812">Transmembrane</keyword>
<dbReference type="Gene3D" id="1.10.1900.10">
    <property type="entry name" value="c-terminal domain of poly(a) binding protein"/>
    <property type="match status" value="1"/>
</dbReference>
<dbReference type="Pfam" id="PF06570">
    <property type="entry name" value="DUF1129"/>
    <property type="match status" value="1"/>
</dbReference>
<feature type="transmembrane region" description="Helical" evidence="1">
    <location>
        <begin position="202"/>
        <end position="220"/>
    </location>
</feature>
<dbReference type="PANTHER" id="PTHR41307:SF1">
    <property type="entry name" value="MEMBRANE PROTEIN"/>
    <property type="match status" value="1"/>
</dbReference>
<protein>
    <submittedName>
        <fullName evidence="2">DUF1129 family protein</fullName>
    </submittedName>
</protein>